<proteinExistence type="predicted"/>
<name>A0AC11E6H5_SHEEP</name>
<accession>A0AC11E6H5</accession>
<gene>
    <name evidence="1" type="primary">GPR15LG</name>
</gene>
<dbReference type="Ensembl" id="ENSOART00020045788.1">
    <property type="protein sequence ID" value="ENSOARP00020052475.1"/>
    <property type="gene ID" value="ENSOARG00020030756.1"/>
</dbReference>
<organism evidence="1">
    <name type="scientific">Ovis aries</name>
    <name type="common">Sheep</name>
    <dbReference type="NCBI Taxonomy" id="9940"/>
    <lineage>
        <taxon>Eukaryota</taxon>
        <taxon>Metazoa</taxon>
        <taxon>Chordata</taxon>
        <taxon>Craniata</taxon>
        <taxon>Vertebrata</taxon>
        <taxon>Euteleostomi</taxon>
        <taxon>Mammalia</taxon>
        <taxon>Eutheria</taxon>
        <taxon>Laurasiatheria</taxon>
        <taxon>Artiodactyla</taxon>
        <taxon>Ruminantia</taxon>
        <taxon>Pecora</taxon>
        <taxon>Bovidae</taxon>
        <taxon>Caprinae</taxon>
        <taxon>Ovis</taxon>
    </lineage>
</organism>
<sequence length="81" mass="9070">MRLLVLTSLLCTLLLCLSLFSAEGRRHPSHHAKPGKGKPCCPRIPGPELMTQKGHHTRNCRPCKLKPRPRFWVVPGALPQV</sequence>
<protein>
    <submittedName>
        <fullName evidence="1">G protein-coupled receptor 15 ligand</fullName>
    </submittedName>
</protein>
<reference evidence="1" key="2">
    <citation type="submission" date="2025-08" db="UniProtKB">
        <authorList>
            <consortium name="Ensembl"/>
        </authorList>
    </citation>
    <scope>IDENTIFICATION</scope>
</reference>
<evidence type="ECO:0000313" key="1">
    <source>
        <dbReference type="Ensembl" id="ENSOARP00020052475.1"/>
    </source>
</evidence>
<reference evidence="1" key="3">
    <citation type="submission" date="2025-09" db="UniProtKB">
        <authorList>
            <consortium name="Ensembl"/>
        </authorList>
    </citation>
    <scope>IDENTIFICATION</scope>
</reference>
<reference evidence="1" key="1">
    <citation type="submission" date="2020-11" db="EMBL/GenBank/DDBJ databases">
        <authorList>
            <person name="Davenport K.M."/>
            <person name="Bickhart D.M."/>
            <person name="Smith T.P.L."/>
            <person name="Murdoch B.M."/>
            <person name="Rosen B.D."/>
        </authorList>
    </citation>
    <scope>NUCLEOTIDE SEQUENCE [LARGE SCALE GENOMIC DNA]</scope>
    <source>
        <strain evidence="1">OAR_USU_Benz2616</strain>
    </source>
</reference>